<sequence>MGCTKSTVKEPEEKAPTEKSDSESDEIPHSRMKITPSDFDYDETGIKEIDKYIRLTKETYQRMLDLTDSLDKNREKLEIITGFDQHMVNQVKLRQLAYAILLRLFSAADGNLSKVKVETRKEKPFLRITLTNLSTDVNDFIGDSENCQLTDYIQVLEDYINEIKRVQEDMKREFLQKPSLFFHEIYSIKVHSSEEEQKDADSIVRILLKELNNKIALMNAIFSRRTIRHIIEQEHLFDALQVKDELELIAKDGMACNSLKIHPPPVNLYLHIYGTVTEIRRGIPKPKMDEKGVLPTVKLAP</sequence>
<feature type="region of interest" description="Disordered" evidence="2">
    <location>
        <begin position="1"/>
        <end position="35"/>
    </location>
</feature>
<feature type="compositionally biased region" description="Basic and acidic residues" evidence="2">
    <location>
        <begin position="7"/>
        <end position="29"/>
    </location>
</feature>
<evidence type="ECO:0000313" key="4">
    <source>
        <dbReference type="Proteomes" id="UP000785679"/>
    </source>
</evidence>
<dbReference type="Proteomes" id="UP000785679">
    <property type="component" value="Unassembled WGS sequence"/>
</dbReference>
<dbReference type="EMBL" id="RRYP01012578">
    <property type="protein sequence ID" value="TNV77018.1"/>
    <property type="molecule type" value="Genomic_DNA"/>
</dbReference>
<comment type="caution">
    <text evidence="3">The sequence shown here is derived from an EMBL/GenBank/DDBJ whole genome shotgun (WGS) entry which is preliminary data.</text>
</comment>
<gene>
    <name evidence="3" type="ORF">FGO68_gene9334</name>
</gene>
<proteinExistence type="predicted"/>
<evidence type="ECO:0000256" key="1">
    <source>
        <dbReference type="SAM" id="Coils"/>
    </source>
</evidence>
<keyword evidence="1" id="KW-0175">Coiled coil</keyword>
<accession>A0A8J8NKR0</accession>
<reference evidence="3" key="1">
    <citation type="submission" date="2019-06" db="EMBL/GenBank/DDBJ databases">
        <authorList>
            <person name="Zheng W."/>
        </authorList>
    </citation>
    <scope>NUCLEOTIDE SEQUENCE</scope>
    <source>
        <strain evidence="3">QDHG01</strain>
    </source>
</reference>
<dbReference type="AlphaFoldDB" id="A0A8J8NKR0"/>
<evidence type="ECO:0000256" key="2">
    <source>
        <dbReference type="SAM" id="MobiDB-lite"/>
    </source>
</evidence>
<keyword evidence="4" id="KW-1185">Reference proteome</keyword>
<evidence type="ECO:0000313" key="3">
    <source>
        <dbReference type="EMBL" id="TNV77018.1"/>
    </source>
</evidence>
<feature type="coiled-coil region" evidence="1">
    <location>
        <begin position="149"/>
        <end position="176"/>
    </location>
</feature>
<protein>
    <submittedName>
        <fullName evidence="3">Uncharacterized protein</fullName>
    </submittedName>
</protein>
<name>A0A8J8NKR0_HALGN</name>
<organism evidence="3 4">
    <name type="scientific">Halteria grandinella</name>
    <dbReference type="NCBI Taxonomy" id="5974"/>
    <lineage>
        <taxon>Eukaryota</taxon>
        <taxon>Sar</taxon>
        <taxon>Alveolata</taxon>
        <taxon>Ciliophora</taxon>
        <taxon>Intramacronucleata</taxon>
        <taxon>Spirotrichea</taxon>
        <taxon>Stichotrichia</taxon>
        <taxon>Sporadotrichida</taxon>
        <taxon>Halteriidae</taxon>
        <taxon>Halteria</taxon>
    </lineage>
</organism>